<comment type="caution">
    <text evidence="1">The sequence shown here is derived from an EMBL/GenBank/DDBJ whole genome shotgun (WGS) entry which is preliminary data.</text>
</comment>
<evidence type="ECO:0000313" key="1">
    <source>
        <dbReference type="EMBL" id="OBS64540.1"/>
    </source>
</evidence>
<dbReference type="AlphaFoldDB" id="A0A1A6GFJ9"/>
<proteinExistence type="predicted"/>
<sequence>LEEVMEKETYKTAKLILERFDPDSKKAKRFVSELQLKETFPQHQQALIRALLHKFQYLLGHQRMLQLLGDLQKGLLLQPYPGALDPLLLQCLEWCFSHNGMALKEEFEYIEKPDLKLHDFQSLVLKRGRQWKVQVQLVPCHQKVYPHQRASSVK</sequence>
<keyword evidence="2" id="KW-1185">Reference proteome</keyword>
<dbReference type="OrthoDB" id="1725934at2759"/>
<dbReference type="STRING" id="56216.A0A1A6GFJ9"/>
<dbReference type="Proteomes" id="UP000092124">
    <property type="component" value="Unassembled WGS sequence"/>
</dbReference>
<accession>A0A1A6GFJ9</accession>
<feature type="non-terminal residue" evidence="1">
    <location>
        <position position="154"/>
    </location>
</feature>
<evidence type="ECO:0000313" key="2">
    <source>
        <dbReference type="Proteomes" id="UP000092124"/>
    </source>
</evidence>
<feature type="non-terminal residue" evidence="1">
    <location>
        <position position="1"/>
    </location>
</feature>
<gene>
    <name evidence="1" type="ORF">A6R68_06929</name>
</gene>
<organism evidence="1 2">
    <name type="scientific">Neotoma lepida</name>
    <name type="common">Desert woodrat</name>
    <dbReference type="NCBI Taxonomy" id="56216"/>
    <lineage>
        <taxon>Eukaryota</taxon>
        <taxon>Metazoa</taxon>
        <taxon>Chordata</taxon>
        <taxon>Craniata</taxon>
        <taxon>Vertebrata</taxon>
        <taxon>Euteleostomi</taxon>
        <taxon>Mammalia</taxon>
        <taxon>Eutheria</taxon>
        <taxon>Euarchontoglires</taxon>
        <taxon>Glires</taxon>
        <taxon>Rodentia</taxon>
        <taxon>Myomorpha</taxon>
        <taxon>Muroidea</taxon>
        <taxon>Cricetidae</taxon>
        <taxon>Neotominae</taxon>
        <taxon>Neotoma</taxon>
    </lineage>
</organism>
<protein>
    <submittedName>
        <fullName evidence="1">Uncharacterized protein</fullName>
    </submittedName>
</protein>
<name>A0A1A6GFJ9_NEOLE</name>
<reference evidence="1 2" key="1">
    <citation type="submission" date="2016-06" db="EMBL/GenBank/DDBJ databases">
        <title>The Draft Genome Sequence and Annotation of the Desert Woodrat Neotoma lepida.</title>
        <authorList>
            <person name="Campbell M."/>
            <person name="Oakeson K.F."/>
            <person name="Yandell M."/>
            <person name="Halpert J.R."/>
            <person name="Dearing D."/>
        </authorList>
    </citation>
    <scope>NUCLEOTIDE SEQUENCE [LARGE SCALE GENOMIC DNA]</scope>
    <source>
        <strain evidence="1">417</strain>
        <tissue evidence="1">Liver</tissue>
    </source>
</reference>
<dbReference type="EMBL" id="LZPO01097172">
    <property type="protein sequence ID" value="OBS64540.1"/>
    <property type="molecule type" value="Genomic_DNA"/>
</dbReference>